<proteinExistence type="predicted"/>
<dbReference type="InterPro" id="IPR036597">
    <property type="entry name" value="Fido-like_dom_sf"/>
</dbReference>
<comment type="caution">
    <text evidence="2">The sequence shown here is derived from an EMBL/GenBank/DDBJ whole genome shotgun (WGS) entry which is preliminary data.</text>
</comment>
<accession>A0A1W0BEF8</accession>
<protein>
    <recommendedName>
        <fullName evidence="4">Fido domain-containing protein</fullName>
    </recommendedName>
</protein>
<evidence type="ECO:0000313" key="2">
    <source>
        <dbReference type="EMBL" id="ONM50615.1"/>
    </source>
</evidence>
<dbReference type="EMBL" id="MUMY01000001">
    <property type="protein sequence ID" value="ONM50615.1"/>
    <property type="molecule type" value="Genomic_DNA"/>
</dbReference>
<evidence type="ECO:0000313" key="3">
    <source>
        <dbReference type="Proteomes" id="UP000188836"/>
    </source>
</evidence>
<feature type="region of interest" description="Disordered" evidence="1">
    <location>
        <begin position="72"/>
        <end position="92"/>
    </location>
</feature>
<reference evidence="2 3" key="1">
    <citation type="journal article" date="2016" name="Antonie Van Leeuwenhoek">
        <title>Nocardia donostiensis sp. nov., isolated from human respiratory specimens.</title>
        <authorList>
            <person name="Ercibengoa M."/>
            <person name="Bell M."/>
            <person name="Marimon J.M."/>
            <person name="Humrighouse B."/>
            <person name="Klenk H.P."/>
            <person name="Potter G."/>
            <person name="Perez-Trallero E."/>
        </authorList>
    </citation>
    <scope>NUCLEOTIDE SEQUENCE [LARGE SCALE GENOMIC DNA]</scope>
    <source>
        <strain evidence="2 3">X1655</strain>
    </source>
</reference>
<dbReference type="AlphaFoldDB" id="A0A1W0BEF8"/>
<gene>
    <name evidence="2" type="ORF">B0T46_01570</name>
</gene>
<dbReference type="Gene3D" id="1.10.3290.10">
    <property type="entry name" value="Fido-like domain"/>
    <property type="match status" value="1"/>
</dbReference>
<dbReference type="SUPFAM" id="SSF140931">
    <property type="entry name" value="Fic-like"/>
    <property type="match status" value="1"/>
</dbReference>
<feature type="region of interest" description="Disordered" evidence="1">
    <location>
        <begin position="38"/>
        <end position="60"/>
    </location>
</feature>
<organism evidence="2 3">
    <name type="scientific">Nocardia donostiensis</name>
    <dbReference type="NCBI Taxonomy" id="1538463"/>
    <lineage>
        <taxon>Bacteria</taxon>
        <taxon>Bacillati</taxon>
        <taxon>Actinomycetota</taxon>
        <taxon>Actinomycetes</taxon>
        <taxon>Mycobacteriales</taxon>
        <taxon>Nocardiaceae</taxon>
        <taxon>Nocardia</taxon>
    </lineage>
</organism>
<evidence type="ECO:0008006" key="4">
    <source>
        <dbReference type="Google" id="ProtNLM"/>
    </source>
</evidence>
<dbReference type="Proteomes" id="UP000188836">
    <property type="component" value="Unassembled WGS sequence"/>
</dbReference>
<keyword evidence="3" id="KW-1185">Reference proteome</keyword>
<evidence type="ECO:0000256" key="1">
    <source>
        <dbReference type="SAM" id="MobiDB-lite"/>
    </source>
</evidence>
<dbReference type="OrthoDB" id="9813719at2"/>
<sequence>MNVDPPAKGLADAFLQGANRIVSAADDATRHIADQQHEVPREMRKSLEQHGQANQHAASEVDAAAQGLRTGLEHTGDVRQPVSGRDPGAEYGFRDRDIDEQIRELEAALGIRTDAQRALEMSLFMEDKFRDIALISRQVRPETIFDGPVSWAGWLDARVFARRNLHRDMSLDLMREMHRRLTGRQGPDVAGQLRGHMWGRGGMSRPLTPKELAAVAANPLLGYHPGPLHTKPHGVVLRHLGEGPPRPPEATWPTAPLSKEELAAIEADPMLEFRGPDDSVLEHGAILYPSCGTVERAEELHERLADWCNDAMRRPGADPYAVAAEFQRQFISAHSFQGDSHGRHSRILMDFVLEKSGVPPSAPVEFDKDLLAPLAEWTDEVRAGSERYARWQDKLERSGADIDPVELFELETMMQRYQQMGGETSPFVPGELHDVEKYERLHAELRAGQ</sequence>
<feature type="compositionally biased region" description="Basic and acidic residues" evidence="1">
    <location>
        <begin position="38"/>
        <end position="48"/>
    </location>
</feature>
<dbReference type="RefSeq" id="WP_077114596.1">
    <property type="nucleotide sequence ID" value="NZ_MUKP01000010.1"/>
</dbReference>
<name>A0A1W0BEF8_9NOCA</name>